<proteinExistence type="predicted"/>
<dbReference type="AlphaFoldDB" id="A0A6C0EFS3"/>
<evidence type="ECO:0000313" key="1">
    <source>
        <dbReference type="EMBL" id="QHT28057.1"/>
    </source>
</evidence>
<protein>
    <submittedName>
        <fullName evidence="1">Uncharacterized protein</fullName>
    </submittedName>
</protein>
<organism evidence="1">
    <name type="scientific">viral metagenome</name>
    <dbReference type="NCBI Taxonomy" id="1070528"/>
    <lineage>
        <taxon>unclassified sequences</taxon>
        <taxon>metagenomes</taxon>
        <taxon>organismal metagenomes</taxon>
    </lineage>
</organism>
<reference evidence="1" key="1">
    <citation type="journal article" date="2020" name="Nature">
        <title>Giant virus diversity and host interactions through global metagenomics.</title>
        <authorList>
            <person name="Schulz F."/>
            <person name="Roux S."/>
            <person name="Paez-Espino D."/>
            <person name="Jungbluth S."/>
            <person name="Walsh D.A."/>
            <person name="Denef V.J."/>
            <person name="McMahon K.D."/>
            <person name="Konstantinidis K.T."/>
            <person name="Eloe-Fadrosh E.A."/>
            <person name="Kyrpides N.C."/>
            <person name="Woyke T."/>
        </authorList>
    </citation>
    <scope>NUCLEOTIDE SEQUENCE</scope>
    <source>
        <strain evidence="1">GVMAG-M-3300001348-25</strain>
    </source>
</reference>
<dbReference type="EMBL" id="MN738851">
    <property type="protein sequence ID" value="QHT28057.1"/>
    <property type="molecule type" value="Genomic_DNA"/>
</dbReference>
<sequence>MEQIGRLELFVKHYTNTNSIRDILIILYY</sequence>
<name>A0A6C0EFS3_9ZZZZ</name>
<accession>A0A6C0EFS3</accession>